<name>A0A4V1CME3_9CELL</name>
<dbReference type="KEGG" id="celz:E5225_02835"/>
<dbReference type="InterPro" id="IPR012340">
    <property type="entry name" value="NA-bd_OB-fold"/>
</dbReference>
<dbReference type="GO" id="GO:0004540">
    <property type="term" value="F:RNA nuclease activity"/>
    <property type="evidence" value="ECO:0007669"/>
    <property type="project" value="InterPro"/>
</dbReference>
<organism evidence="2 3">
    <name type="scientific">Cellulomonas shaoxiangyii</name>
    <dbReference type="NCBI Taxonomy" id="2566013"/>
    <lineage>
        <taxon>Bacteria</taxon>
        <taxon>Bacillati</taxon>
        <taxon>Actinomycetota</taxon>
        <taxon>Actinomycetes</taxon>
        <taxon>Micrococcales</taxon>
        <taxon>Cellulomonadaceae</taxon>
        <taxon>Cellulomonas</taxon>
    </lineage>
</organism>
<dbReference type="GO" id="GO:0006402">
    <property type="term" value="P:mRNA catabolic process"/>
    <property type="evidence" value="ECO:0007669"/>
    <property type="project" value="TreeGrafter"/>
</dbReference>
<evidence type="ECO:0000313" key="2">
    <source>
        <dbReference type="EMBL" id="QCB92645.1"/>
    </source>
</evidence>
<keyword evidence="3" id="KW-1185">Reference proteome</keyword>
<proteinExistence type="predicted"/>
<protein>
    <submittedName>
        <fullName evidence="2">RNB domain-containing ribonuclease</fullName>
    </submittedName>
</protein>
<dbReference type="InterPro" id="IPR050180">
    <property type="entry name" value="RNR_Ribonuclease"/>
</dbReference>
<feature type="domain" description="RNB" evidence="1">
    <location>
        <begin position="64"/>
        <end position="388"/>
    </location>
</feature>
<dbReference type="Pfam" id="PF18614">
    <property type="entry name" value="RNase_II_C_S1"/>
    <property type="match status" value="1"/>
</dbReference>
<dbReference type="Proteomes" id="UP000296469">
    <property type="component" value="Chromosome"/>
</dbReference>
<dbReference type="PANTHER" id="PTHR23355:SF9">
    <property type="entry name" value="DIS3-LIKE EXONUCLEASE 2"/>
    <property type="match status" value="1"/>
</dbReference>
<dbReference type="SUPFAM" id="SSF50249">
    <property type="entry name" value="Nucleic acid-binding proteins"/>
    <property type="match status" value="1"/>
</dbReference>
<evidence type="ECO:0000259" key="1">
    <source>
        <dbReference type="SMART" id="SM00955"/>
    </source>
</evidence>
<dbReference type="OrthoDB" id="5800376at2"/>
<reference evidence="2 3" key="1">
    <citation type="submission" date="2019-04" db="EMBL/GenBank/DDBJ databases">
        <title>Isolation and identification of Cellulomonas shaoxiangyii sp. Nov. isolated from feces of the Tibetan antelopes (Pantholops hodgsonii) in the Qinghai-Tibet plateau of China.</title>
        <authorList>
            <person name="Tian Z."/>
        </authorList>
    </citation>
    <scope>NUCLEOTIDE SEQUENCE [LARGE SCALE GENOMIC DNA]</scope>
    <source>
        <strain evidence="2 3">Z28</strain>
    </source>
</reference>
<gene>
    <name evidence="2" type="ORF">E5225_02835</name>
</gene>
<sequence>MPGRPVRLAAAPADAAEVAAGLESLRAEVGVVSDWPADALAEAEHAARTGAAPGAEERAELHARADRTDIPFVTVDPAGSTDLDQAVHVAPHGRGWRVHYAIADVASFVRPGGALDAATQERGTTVYAPDGRVPLHPEVLSEGAASLLPGQARPAVLWRVDLDADGEPVDVQVERAVVRSRAQLTYEGVQEALDAGTADDVLAGVRAVGLLREERERARGGVSLDVPEQEVVPDPAGGWSLRFRRTLPVEGWNAQISLLTGAVAARIMLDAGVGVLRTLPPADARDVDRLRRTAAALEIPWDADEPYGDLLPRLDSAVDGHAAFLQEATSLFRGAAYVAFGGADGAPAPAGEAAEHAAIRLPYAHVTAPLRRLVDRYGTEVCLAVTAGREVPAWVRDALPGLPATMAGTGRRASAFDRGVLDLVEAVVLAPSVGRTFVGVVVDADEPRDGEARGQLQLREPAVRARVTGAAPLPLGDAVEARLTEASVPHRRVVFALERPVRPESRLASRG</sequence>
<dbReference type="SMART" id="SM00955">
    <property type="entry name" value="RNB"/>
    <property type="match status" value="1"/>
</dbReference>
<dbReference type="GO" id="GO:0003723">
    <property type="term" value="F:RNA binding"/>
    <property type="evidence" value="ECO:0007669"/>
    <property type="project" value="InterPro"/>
</dbReference>
<accession>A0A4V1CME3</accession>
<evidence type="ECO:0000313" key="3">
    <source>
        <dbReference type="Proteomes" id="UP000296469"/>
    </source>
</evidence>
<dbReference type="InterPro" id="IPR001900">
    <property type="entry name" value="RNase_II/R"/>
</dbReference>
<dbReference type="Pfam" id="PF00773">
    <property type="entry name" value="RNB"/>
    <property type="match status" value="1"/>
</dbReference>
<dbReference type="PANTHER" id="PTHR23355">
    <property type="entry name" value="RIBONUCLEASE"/>
    <property type="match status" value="1"/>
</dbReference>
<dbReference type="RefSeq" id="WP_135972974.1">
    <property type="nucleotide sequence ID" value="NZ_CP039291.1"/>
</dbReference>
<dbReference type="InterPro" id="IPR040596">
    <property type="entry name" value="RNase_II_C_S1"/>
</dbReference>
<dbReference type="AlphaFoldDB" id="A0A4V1CME3"/>
<dbReference type="EMBL" id="CP039291">
    <property type="protein sequence ID" value="QCB92645.1"/>
    <property type="molecule type" value="Genomic_DNA"/>
</dbReference>